<dbReference type="Gene3D" id="6.10.140.1060">
    <property type="match status" value="1"/>
</dbReference>
<evidence type="ECO:0000313" key="6">
    <source>
        <dbReference type="EMBL" id="JAV90896.1"/>
    </source>
</evidence>
<evidence type="ECO:0008006" key="7">
    <source>
        <dbReference type="Google" id="ProtNLM"/>
    </source>
</evidence>
<keyword evidence="2" id="KW-0175">Coiled coil</keyword>
<comment type="similarity">
    <text evidence="1">Belongs to the dynein heavy chain family.</text>
</comment>
<evidence type="ECO:0000256" key="2">
    <source>
        <dbReference type="SAM" id="Coils"/>
    </source>
</evidence>
<dbReference type="InterPro" id="IPR024743">
    <property type="entry name" value="Dynein_HC_stalk"/>
</dbReference>
<dbReference type="EMBL" id="GEZM01017145">
    <property type="protein sequence ID" value="JAV90908.1"/>
    <property type="molecule type" value="Transcribed_RNA"/>
</dbReference>
<dbReference type="InterPro" id="IPR026983">
    <property type="entry name" value="DHC"/>
</dbReference>
<evidence type="ECO:0000259" key="4">
    <source>
        <dbReference type="Pfam" id="PF12780"/>
    </source>
</evidence>
<dbReference type="GO" id="GO:0030286">
    <property type="term" value="C:dynein complex"/>
    <property type="evidence" value="ECO:0007669"/>
    <property type="project" value="InterPro"/>
</dbReference>
<dbReference type="Pfam" id="PF12780">
    <property type="entry name" value="AAA_8"/>
    <property type="match status" value="1"/>
</dbReference>
<feature type="domain" description="Dynein heavy chain coiled coil stalk" evidence="3">
    <location>
        <begin position="62"/>
        <end position="405"/>
    </location>
</feature>
<dbReference type="GO" id="GO:0007018">
    <property type="term" value="P:microtubule-based movement"/>
    <property type="evidence" value="ECO:0007669"/>
    <property type="project" value="InterPro"/>
</dbReference>
<protein>
    <recommendedName>
        <fullName evidence="7">Dynein heavy chain coiled coil stalk domain-containing protein</fullName>
    </recommendedName>
</protein>
<proteinExistence type="inferred from homology"/>
<dbReference type="Pfam" id="PF12781">
    <property type="entry name" value="AAA_9"/>
    <property type="match status" value="1"/>
</dbReference>
<dbReference type="EMBL" id="GEZM01017146">
    <property type="protein sequence ID" value="JAV90901.1"/>
    <property type="molecule type" value="Transcribed_RNA"/>
</dbReference>
<dbReference type="Gene3D" id="3.40.50.300">
    <property type="entry name" value="P-loop containing nucleotide triphosphate hydrolases"/>
    <property type="match status" value="1"/>
</dbReference>
<dbReference type="GO" id="GO:0051959">
    <property type="term" value="F:dynein light intermediate chain binding"/>
    <property type="evidence" value="ECO:0007669"/>
    <property type="project" value="InterPro"/>
</dbReference>
<name>A0A1Y1N3H8_PHOPY</name>
<dbReference type="InterPro" id="IPR035706">
    <property type="entry name" value="AAA_9"/>
</dbReference>
<evidence type="ECO:0000259" key="5">
    <source>
        <dbReference type="Pfam" id="PF12781"/>
    </source>
</evidence>
<reference evidence="6" key="1">
    <citation type="journal article" date="2016" name="Sci. Rep.">
        <title>Molecular characterization of firefly nuptial gifts: a multi-omics approach sheds light on postcopulatory sexual selection.</title>
        <authorList>
            <person name="Al-Wathiqui N."/>
            <person name="Fallon T.R."/>
            <person name="South A."/>
            <person name="Weng J.K."/>
            <person name="Lewis S.M."/>
        </authorList>
    </citation>
    <scope>NUCLEOTIDE SEQUENCE</scope>
</reference>
<dbReference type="InterPro" id="IPR027417">
    <property type="entry name" value="P-loop_NTPase"/>
</dbReference>
<dbReference type="AlphaFoldDB" id="A0A1Y1N3H8"/>
<sequence length="729" mass="81438">MLNGIVVVCQFMHASVVDASDLFLQELSRHNYVTPTSYLELLSSYTNLMNTKKGSLTEGVGRLKTGLDKLQTTTAEVNVLQEELEVMKPLLEVAAREAEIMIAQIAADTEVAEQTKAIVEKQEEEATKKKIVTQTIAEDAQKDLDEALPALLAAEQSLKALNKNDITEVRAMKKPPIGVIYVIEAICICKGIKPLKVAGAKLGEKVNDYWEPGRNMLSDPGAFMSSLLNFDKESITEAMITQLKPYVDNPTFTPQKIAQASKACMSLCTWVHAMYKFYFVNLIVAPKKAALALAKDELDVTERVLATAKENMRLVQMGLDALSEQLNAKMQFKEEKEKNITLCQERMNRAIRLIGGLAGEKDRWIQTIADIEASTVNVTGDILICSGAVAYLTPFTDKYRRGLFSEWLSVLKEQKVPHSQKCDPVTTLGEPVVIRLWQLDGLPRDYLSTENAVLVSCSKRWPLFIDPQGQANKWVKTMGKSKGISVCKQADRDLIRTLESAIRFGKPVLIENVGTELDPALDPVLLRQLFKQGNNWVVKLGDVIVPYNNEFELYITTKLPNPHYTPEVSIKVLLVNFTLVPSGLQDQLLGLVVAQERPDLEELRSQLVISNAQMKAELKDIQDRILHKLSISEGSPVDDIEFIITLEASKIKSDDIKSKVEAAEITQIDIDHTRAQYIPVAIRGQILCFCVMDLSNVDPMYQYSLEWFVNIFIGSMAETEKSGRELNAK</sequence>
<dbReference type="GO" id="GO:0045505">
    <property type="term" value="F:dynein intermediate chain binding"/>
    <property type="evidence" value="ECO:0007669"/>
    <property type="project" value="InterPro"/>
</dbReference>
<feature type="domain" description="Dynein heavy chain ATP-binding dynein motor region" evidence="5">
    <location>
        <begin position="436"/>
        <end position="656"/>
    </location>
</feature>
<dbReference type="FunFam" id="3.40.50.300:FF:001145">
    <property type="entry name" value="Putative dynein heavy chain"/>
    <property type="match status" value="1"/>
</dbReference>
<dbReference type="Gene3D" id="1.10.8.1220">
    <property type="match status" value="1"/>
</dbReference>
<evidence type="ECO:0000259" key="3">
    <source>
        <dbReference type="Pfam" id="PF12777"/>
    </source>
</evidence>
<dbReference type="EMBL" id="GEZM01017148">
    <property type="protein sequence ID" value="JAV90896.1"/>
    <property type="molecule type" value="Transcribed_RNA"/>
</dbReference>
<dbReference type="InterPro" id="IPR024317">
    <property type="entry name" value="Dynein_heavy_chain_D4_dom"/>
</dbReference>
<dbReference type="PANTHER" id="PTHR22878:SF73">
    <property type="entry name" value="DYNEIN AXONEMAL HEAVY CHAIN 1"/>
    <property type="match status" value="1"/>
</dbReference>
<organism evidence="6">
    <name type="scientific">Photinus pyralis</name>
    <name type="common">Common eastern firefly</name>
    <name type="synonym">Lampyris pyralis</name>
    <dbReference type="NCBI Taxonomy" id="7054"/>
    <lineage>
        <taxon>Eukaryota</taxon>
        <taxon>Metazoa</taxon>
        <taxon>Ecdysozoa</taxon>
        <taxon>Arthropoda</taxon>
        <taxon>Hexapoda</taxon>
        <taxon>Insecta</taxon>
        <taxon>Pterygota</taxon>
        <taxon>Neoptera</taxon>
        <taxon>Endopterygota</taxon>
        <taxon>Coleoptera</taxon>
        <taxon>Polyphaga</taxon>
        <taxon>Elateriformia</taxon>
        <taxon>Elateroidea</taxon>
        <taxon>Lampyridae</taxon>
        <taxon>Lampyrinae</taxon>
        <taxon>Photinus</taxon>
    </lineage>
</organism>
<dbReference type="Gene3D" id="1.20.920.20">
    <property type="match status" value="1"/>
</dbReference>
<accession>A0A1Y1N3H8</accession>
<dbReference type="Pfam" id="PF12777">
    <property type="entry name" value="MT"/>
    <property type="match status" value="1"/>
</dbReference>
<dbReference type="FunFam" id="1.20.920.20:FF:000006">
    <property type="entry name" value="Dynein, axonemal, heavy chain 6"/>
    <property type="match status" value="1"/>
</dbReference>
<feature type="domain" description="Dynein heavy chain AAA module D4" evidence="4">
    <location>
        <begin position="4"/>
        <end position="48"/>
    </location>
</feature>
<feature type="coiled-coil region" evidence="2">
    <location>
        <begin position="291"/>
        <end position="339"/>
    </location>
</feature>
<evidence type="ECO:0000256" key="1">
    <source>
        <dbReference type="ARBA" id="ARBA00008887"/>
    </source>
</evidence>
<dbReference type="PANTHER" id="PTHR22878">
    <property type="entry name" value="DYNEIN HEAVY CHAIN 6, AXONEMAL-LIKE-RELATED"/>
    <property type="match status" value="1"/>
</dbReference>